<gene>
    <name evidence="1" type="ORF">SAMN06264867_107134</name>
</gene>
<name>A0A521DPI2_9EURY</name>
<proteinExistence type="predicted"/>
<dbReference type="EMBL" id="FXTD01000007">
    <property type="protein sequence ID" value="SMO73001.1"/>
    <property type="molecule type" value="Genomic_DNA"/>
</dbReference>
<dbReference type="Proteomes" id="UP000319712">
    <property type="component" value="Unassembled WGS sequence"/>
</dbReference>
<keyword evidence="2" id="KW-1185">Reference proteome</keyword>
<dbReference type="AlphaFoldDB" id="A0A521DPI2"/>
<protein>
    <submittedName>
        <fullName evidence="1">Uncharacterized protein</fullName>
    </submittedName>
</protein>
<organism evidence="1 2">
    <name type="scientific">Halorubrum cibi</name>
    <dbReference type="NCBI Taxonomy" id="413815"/>
    <lineage>
        <taxon>Archaea</taxon>
        <taxon>Methanobacteriati</taxon>
        <taxon>Methanobacteriota</taxon>
        <taxon>Stenosarchaea group</taxon>
        <taxon>Halobacteria</taxon>
        <taxon>Halobacteriales</taxon>
        <taxon>Haloferacaceae</taxon>
        <taxon>Halorubrum</taxon>
    </lineage>
</organism>
<reference evidence="1 2" key="1">
    <citation type="submission" date="2017-05" db="EMBL/GenBank/DDBJ databases">
        <authorList>
            <person name="Varghese N."/>
            <person name="Submissions S."/>
        </authorList>
    </citation>
    <scope>NUCLEOTIDE SEQUENCE [LARGE SCALE GENOMIC DNA]</scope>
    <source>
        <strain evidence="1 2">DSM 19504</strain>
    </source>
</reference>
<sequence>MVDILSLPLSPGSDFSCPATSDGVDVSSTVFFTFFDKSLFDEGVQIRVEASVVDLCFIVLFEFVFNGESMWTVKA</sequence>
<evidence type="ECO:0000313" key="2">
    <source>
        <dbReference type="Proteomes" id="UP000319712"/>
    </source>
</evidence>
<accession>A0A521DPI2</accession>
<evidence type="ECO:0000313" key="1">
    <source>
        <dbReference type="EMBL" id="SMO73001.1"/>
    </source>
</evidence>